<accession>A0A2P2K669</accession>
<name>A0A2P2K669_RHIMU</name>
<feature type="region of interest" description="Disordered" evidence="1">
    <location>
        <begin position="88"/>
        <end position="129"/>
    </location>
</feature>
<dbReference type="PANTHER" id="PTHR34657">
    <property type="entry name" value="EMBRYO SAC DEVELOPMENT ARREST 6"/>
    <property type="match status" value="1"/>
</dbReference>
<feature type="compositionally biased region" description="Low complexity" evidence="1">
    <location>
        <begin position="46"/>
        <end position="57"/>
    </location>
</feature>
<dbReference type="AlphaFoldDB" id="A0A2P2K669"/>
<feature type="region of interest" description="Disordered" evidence="1">
    <location>
        <begin position="1"/>
        <end position="62"/>
    </location>
</feature>
<evidence type="ECO:0000256" key="1">
    <source>
        <dbReference type="SAM" id="MobiDB-lite"/>
    </source>
</evidence>
<protein>
    <submittedName>
        <fullName evidence="2">Uncharacterized protein MANES_13G037700</fullName>
    </submittedName>
</protein>
<feature type="compositionally biased region" description="Pro residues" evidence="1">
    <location>
        <begin position="36"/>
        <end position="45"/>
    </location>
</feature>
<dbReference type="EMBL" id="GGEC01020734">
    <property type="protein sequence ID" value="MBX01218.1"/>
    <property type="molecule type" value="Transcribed_RNA"/>
</dbReference>
<evidence type="ECO:0000313" key="2">
    <source>
        <dbReference type="EMBL" id="MBX01218.1"/>
    </source>
</evidence>
<feature type="compositionally biased region" description="Basic and acidic residues" evidence="1">
    <location>
        <begin position="104"/>
        <end position="125"/>
    </location>
</feature>
<reference evidence="2" key="1">
    <citation type="submission" date="2018-02" db="EMBL/GenBank/DDBJ databases">
        <title>Rhizophora mucronata_Transcriptome.</title>
        <authorList>
            <person name="Meera S.P."/>
            <person name="Sreeshan A."/>
            <person name="Augustine A."/>
        </authorList>
    </citation>
    <scope>NUCLEOTIDE SEQUENCE</scope>
    <source>
        <tissue evidence="2">Leaf</tissue>
    </source>
</reference>
<proteinExistence type="predicted"/>
<organism evidence="2">
    <name type="scientific">Rhizophora mucronata</name>
    <name type="common">Asiatic mangrove</name>
    <dbReference type="NCBI Taxonomy" id="61149"/>
    <lineage>
        <taxon>Eukaryota</taxon>
        <taxon>Viridiplantae</taxon>
        <taxon>Streptophyta</taxon>
        <taxon>Embryophyta</taxon>
        <taxon>Tracheophyta</taxon>
        <taxon>Spermatophyta</taxon>
        <taxon>Magnoliopsida</taxon>
        <taxon>eudicotyledons</taxon>
        <taxon>Gunneridae</taxon>
        <taxon>Pentapetalae</taxon>
        <taxon>rosids</taxon>
        <taxon>fabids</taxon>
        <taxon>Malpighiales</taxon>
        <taxon>Rhizophoraceae</taxon>
        <taxon>Rhizophora</taxon>
    </lineage>
</organism>
<sequence>MNTKTMRLPPRRVVTSNKRKERDAVGPLKPSIPQQRPQPPPPPPAAAKLLKPTPTLAVGSDKLPEAASNNRLLAGYLAHEYLTKGTLFGQKWDPTRADAVPVSDVEHSKEMKPSHKAETSGKAEPTEENYQRYLKVSRLLKTDGAHIPGIVNPTQLRFFLQTGKQ</sequence>
<dbReference type="PANTHER" id="PTHR34657:SF10">
    <property type="entry name" value="F21M11.6 PROTEIN"/>
    <property type="match status" value="1"/>
</dbReference>